<dbReference type="PRINTS" id="PR00039">
    <property type="entry name" value="HTHLYSR"/>
</dbReference>
<proteinExistence type="inferred from homology"/>
<comment type="caution">
    <text evidence="6">The sequence shown here is derived from an EMBL/GenBank/DDBJ whole genome shotgun (WGS) entry which is preliminary data.</text>
</comment>
<dbReference type="SUPFAM" id="SSF46785">
    <property type="entry name" value="Winged helix' DNA-binding domain"/>
    <property type="match status" value="1"/>
</dbReference>
<dbReference type="Pfam" id="PF03466">
    <property type="entry name" value="LysR_substrate"/>
    <property type="match status" value="1"/>
</dbReference>
<dbReference type="PANTHER" id="PTHR30346:SF0">
    <property type="entry name" value="HCA OPERON TRANSCRIPTIONAL ACTIVATOR HCAR"/>
    <property type="match status" value="1"/>
</dbReference>
<dbReference type="InterPro" id="IPR000847">
    <property type="entry name" value="LysR_HTH_N"/>
</dbReference>
<keyword evidence="7" id="KW-1185">Reference proteome</keyword>
<dbReference type="Gene3D" id="1.10.10.10">
    <property type="entry name" value="Winged helix-like DNA-binding domain superfamily/Winged helix DNA-binding domain"/>
    <property type="match status" value="1"/>
</dbReference>
<evidence type="ECO:0000256" key="4">
    <source>
        <dbReference type="ARBA" id="ARBA00023163"/>
    </source>
</evidence>
<evidence type="ECO:0000256" key="1">
    <source>
        <dbReference type="ARBA" id="ARBA00009437"/>
    </source>
</evidence>
<accession>A0ABP9QC98</accession>
<gene>
    <name evidence="6" type="ORF">GCM10023321_39410</name>
</gene>
<dbReference type="Proteomes" id="UP001428817">
    <property type="component" value="Unassembled WGS sequence"/>
</dbReference>
<keyword evidence="3" id="KW-0238">DNA-binding</keyword>
<evidence type="ECO:0000259" key="5">
    <source>
        <dbReference type="PROSITE" id="PS50931"/>
    </source>
</evidence>
<evidence type="ECO:0000313" key="7">
    <source>
        <dbReference type="Proteomes" id="UP001428817"/>
    </source>
</evidence>
<evidence type="ECO:0000256" key="3">
    <source>
        <dbReference type="ARBA" id="ARBA00023125"/>
    </source>
</evidence>
<dbReference type="SUPFAM" id="SSF53850">
    <property type="entry name" value="Periplasmic binding protein-like II"/>
    <property type="match status" value="1"/>
</dbReference>
<dbReference type="InterPro" id="IPR005119">
    <property type="entry name" value="LysR_subst-bd"/>
</dbReference>
<name>A0ABP9QC98_9PSEU</name>
<dbReference type="Pfam" id="PF00126">
    <property type="entry name" value="HTH_1"/>
    <property type="match status" value="1"/>
</dbReference>
<dbReference type="InterPro" id="IPR036388">
    <property type="entry name" value="WH-like_DNA-bd_sf"/>
</dbReference>
<dbReference type="PROSITE" id="PS50931">
    <property type="entry name" value="HTH_LYSR"/>
    <property type="match status" value="1"/>
</dbReference>
<dbReference type="CDD" id="cd08414">
    <property type="entry name" value="PBP2_LTTR_aromatics_like"/>
    <property type="match status" value="1"/>
</dbReference>
<evidence type="ECO:0000256" key="2">
    <source>
        <dbReference type="ARBA" id="ARBA00023015"/>
    </source>
</evidence>
<dbReference type="Gene3D" id="3.40.190.10">
    <property type="entry name" value="Periplasmic binding protein-like II"/>
    <property type="match status" value="2"/>
</dbReference>
<dbReference type="InterPro" id="IPR036390">
    <property type="entry name" value="WH_DNA-bd_sf"/>
</dbReference>
<protein>
    <submittedName>
        <fullName evidence="6">LysR family transcriptional regulator</fullName>
    </submittedName>
</protein>
<comment type="similarity">
    <text evidence="1">Belongs to the LysR transcriptional regulatory family.</text>
</comment>
<keyword evidence="2" id="KW-0805">Transcription regulation</keyword>
<sequence>MHSGRMDRSALECFVALAEELHFHRAAQRCHISQSAMSQQIRRLERLIAVQLAHRTKRTVSLTRAGEAFLVEARKTLRQMDVAAERALRTSRGEIGQLTVGVTAPALYIAFPEVAAGFRARLPSAGLVVRELTTAQQERALLIGDIDVGVLHPPVTDHGLATEEIAQVPYQLALPTGHRLAEQDTVSLADLEGEQVVIFPRQIAPQIYDTVLLMCREAGFSLKIAMEAYPAQSIIALVASGVGLAFIASATQRLARAGVLYRPITGPCPAMRIAVAHHRDGIAPAARAFLDAAREAGTKMR</sequence>
<reference evidence="7" key="1">
    <citation type="journal article" date="2019" name="Int. J. Syst. Evol. Microbiol.">
        <title>The Global Catalogue of Microorganisms (GCM) 10K type strain sequencing project: providing services to taxonomists for standard genome sequencing and annotation.</title>
        <authorList>
            <consortium name="The Broad Institute Genomics Platform"/>
            <consortium name="The Broad Institute Genome Sequencing Center for Infectious Disease"/>
            <person name="Wu L."/>
            <person name="Ma J."/>
        </authorList>
    </citation>
    <scope>NUCLEOTIDE SEQUENCE [LARGE SCALE GENOMIC DNA]</scope>
    <source>
        <strain evidence="7">JCM 18303</strain>
    </source>
</reference>
<evidence type="ECO:0000313" key="6">
    <source>
        <dbReference type="EMBL" id="GAA5159020.1"/>
    </source>
</evidence>
<dbReference type="PANTHER" id="PTHR30346">
    <property type="entry name" value="TRANSCRIPTIONAL DUAL REGULATOR HCAR-RELATED"/>
    <property type="match status" value="1"/>
</dbReference>
<organism evidence="6 7">
    <name type="scientific">Pseudonocardia eucalypti</name>
    <dbReference type="NCBI Taxonomy" id="648755"/>
    <lineage>
        <taxon>Bacteria</taxon>
        <taxon>Bacillati</taxon>
        <taxon>Actinomycetota</taxon>
        <taxon>Actinomycetes</taxon>
        <taxon>Pseudonocardiales</taxon>
        <taxon>Pseudonocardiaceae</taxon>
        <taxon>Pseudonocardia</taxon>
    </lineage>
</organism>
<feature type="domain" description="HTH lysR-type" evidence="5">
    <location>
        <begin position="6"/>
        <end position="63"/>
    </location>
</feature>
<keyword evidence="4" id="KW-0804">Transcription</keyword>
<dbReference type="EMBL" id="BAABJP010000018">
    <property type="protein sequence ID" value="GAA5159020.1"/>
    <property type="molecule type" value="Genomic_DNA"/>
</dbReference>